<proteinExistence type="predicted"/>
<dbReference type="GO" id="GO:0006355">
    <property type="term" value="P:regulation of DNA-templated transcription"/>
    <property type="evidence" value="ECO:0007669"/>
    <property type="project" value="InterPro"/>
</dbReference>
<dbReference type="AlphaFoldDB" id="A0A941DD31"/>
<dbReference type="Pfam" id="PF00196">
    <property type="entry name" value="GerE"/>
    <property type="match status" value="1"/>
</dbReference>
<dbReference type="InterPro" id="IPR000792">
    <property type="entry name" value="Tscrpt_reg_LuxR_C"/>
</dbReference>
<feature type="domain" description="HTH luxR-type" evidence="1">
    <location>
        <begin position="164"/>
        <end position="229"/>
    </location>
</feature>
<dbReference type="EMBL" id="JAGSNF010000017">
    <property type="protein sequence ID" value="MBR7744117.1"/>
    <property type="molecule type" value="Genomic_DNA"/>
</dbReference>
<dbReference type="GO" id="GO:0003677">
    <property type="term" value="F:DNA binding"/>
    <property type="evidence" value="ECO:0007669"/>
    <property type="project" value="InterPro"/>
</dbReference>
<gene>
    <name evidence="2" type="ORF">KC207_12540</name>
</gene>
<comment type="caution">
    <text evidence="2">The sequence shown here is derived from an EMBL/GenBank/DDBJ whole genome shotgun (WGS) entry which is preliminary data.</text>
</comment>
<dbReference type="SMART" id="SM00421">
    <property type="entry name" value="HTH_LUXR"/>
    <property type="match status" value="1"/>
</dbReference>
<organism evidence="2 3">
    <name type="scientific">Phycicoccus avicenniae</name>
    <dbReference type="NCBI Taxonomy" id="2828860"/>
    <lineage>
        <taxon>Bacteria</taxon>
        <taxon>Bacillati</taxon>
        <taxon>Actinomycetota</taxon>
        <taxon>Actinomycetes</taxon>
        <taxon>Micrococcales</taxon>
        <taxon>Intrasporangiaceae</taxon>
        <taxon>Phycicoccus</taxon>
    </lineage>
</organism>
<evidence type="ECO:0000313" key="3">
    <source>
        <dbReference type="Proteomes" id="UP000677016"/>
    </source>
</evidence>
<keyword evidence="3" id="KW-1185">Reference proteome</keyword>
<dbReference type="InterPro" id="IPR036388">
    <property type="entry name" value="WH-like_DNA-bd_sf"/>
</dbReference>
<dbReference type="RefSeq" id="WP_211603483.1">
    <property type="nucleotide sequence ID" value="NZ_JAGSNF010000017.1"/>
</dbReference>
<dbReference type="InterPro" id="IPR016032">
    <property type="entry name" value="Sig_transdc_resp-reg_C-effctor"/>
</dbReference>
<name>A0A941DD31_9MICO</name>
<dbReference type="SUPFAM" id="SSF46894">
    <property type="entry name" value="C-terminal effector domain of the bipartite response regulators"/>
    <property type="match status" value="1"/>
</dbReference>
<protein>
    <submittedName>
        <fullName evidence="2">Helix-turn-helix transcriptional regulator</fullName>
    </submittedName>
</protein>
<evidence type="ECO:0000313" key="2">
    <source>
        <dbReference type="EMBL" id="MBR7744117.1"/>
    </source>
</evidence>
<evidence type="ECO:0000259" key="1">
    <source>
        <dbReference type="PROSITE" id="PS50043"/>
    </source>
</evidence>
<dbReference type="PROSITE" id="PS50043">
    <property type="entry name" value="HTH_LUXR_2"/>
    <property type="match status" value="1"/>
</dbReference>
<dbReference type="Proteomes" id="UP000677016">
    <property type="component" value="Unassembled WGS sequence"/>
</dbReference>
<accession>A0A941DD31</accession>
<dbReference type="Gene3D" id="1.10.10.10">
    <property type="entry name" value="Winged helix-like DNA-binding domain superfamily/Winged helix DNA-binding domain"/>
    <property type="match status" value="1"/>
</dbReference>
<reference evidence="2" key="1">
    <citation type="submission" date="2021-04" db="EMBL/GenBank/DDBJ databases">
        <title>Phycicoccus avicenniae sp. nov., a novel endophytic actinomycetes isolated from branch of Avicennia mariana.</title>
        <authorList>
            <person name="Tuo L."/>
        </authorList>
    </citation>
    <scope>NUCLEOTIDE SEQUENCE</scope>
    <source>
        <strain evidence="2">BSK3Z-2</strain>
    </source>
</reference>
<sequence>MGVDPDELLALRTTSAFSDHVAELVLGGDPRVRLVGDHAEAHLRIRERAASVRSSVWNMLAGGSTRGLREARRTEQLHPVPDSRDVFSRAALPRMPLASSLYPHGRVGPVGMPLLLTDADHVFLPGPPGSPHHWTVWESSDADLVRRAEHVFLRTWEVSRPVAEVDRRAPLVGRTLEVALLLADGPSDQEISADLGVGVRTVSAEVGTVVRWLDARSRTHAVALLAGGR</sequence>